<evidence type="ECO:0000313" key="1">
    <source>
        <dbReference type="EMBL" id="RUT05432.1"/>
    </source>
</evidence>
<organism evidence="1 2">
    <name type="scientific">Chroococcidiopsis cubana SAG 39.79</name>
    <dbReference type="NCBI Taxonomy" id="388085"/>
    <lineage>
        <taxon>Bacteria</taxon>
        <taxon>Bacillati</taxon>
        <taxon>Cyanobacteriota</taxon>
        <taxon>Cyanophyceae</taxon>
        <taxon>Chroococcidiopsidales</taxon>
        <taxon>Chroococcidiopsidaceae</taxon>
        <taxon>Chroococcidiopsis</taxon>
    </lineage>
</organism>
<dbReference type="EMBL" id="RSCK01000076">
    <property type="protein sequence ID" value="RUT05432.1"/>
    <property type="molecule type" value="Genomic_DNA"/>
</dbReference>
<protein>
    <submittedName>
        <fullName evidence="1">Uncharacterized protein</fullName>
    </submittedName>
</protein>
<gene>
    <name evidence="1" type="ORF">DSM107010_55100</name>
</gene>
<dbReference type="AlphaFoldDB" id="A0AB37UD46"/>
<accession>A0AB37UD46</accession>
<dbReference type="Proteomes" id="UP000282574">
    <property type="component" value="Unassembled WGS sequence"/>
</dbReference>
<comment type="caution">
    <text evidence="1">The sequence shown here is derived from an EMBL/GenBank/DDBJ whole genome shotgun (WGS) entry which is preliminary data.</text>
</comment>
<evidence type="ECO:0000313" key="2">
    <source>
        <dbReference type="Proteomes" id="UP000282574"/>
    </source>
</evidence>
<sequence length="104" mass="11598">MKTRERTTTPLIVRSRLHTPLIMPEIQTLNKLERKLISFGVTPQPKQTARGSICLPVKYVGAGFGAVLSCVGGQPTERWWGQCSPTVQHRIREHFGAFQAVDAL</sequence>
<name>A0AB37UD46_9CYAN</name>
<reference evidence="1 2" key="1">
    <citation type="journal article" date="2019" name="Genome Biol. Evol.">
        <title>Day and night: Metabolic profiles and evolutionary relationships of six axenic non-marine cyanobacteria.</title>
        <authorList>
            <person name="Will S.E."/>
            <person name="Henke P."/>
            <person name="Boedeker C."/>
            <person name="Huang S."/>
            <person name="Brinkmann H."/>
            <person name="Rohde M."/>
            <person name="Jarek M."/>
            <person name="Friedl T."/>
            <person name="Seufert S."/>
            <person name="Schumacher M."/>
            <person name="Overmann J."/>
            <person name="Neumann-Schaal M."/>
            <person name="Petersen J."/>
        </authorList>
    </citation>
    <scope>NUCLEOTIDE SEQUENCE [LARGE SCALE GENOMIC DNA]</scope>
    <source>
        <strain evidence="1 2">SAG 39.79</strain>
    </source>
</reference>
<proteinExistence type="predicted"/>
<keyword evidence="2" id="KW-1185">Reference proteome</keyword>